<evidence type="ECO:0000313" key="1">
    <source>
        <dbReference type="EMBL" id="QJA49477.1"/>
    </source>
</evidence>
<dbReference type="AlphaFoldDB" id="A0A6H1ZQ91"/>
<dbReference type="Gene3D" id="3.40.50.450">
    <property type="match status" value="1"/>
</dbReference>
<proteinExistence type="predicted"/>
<reference evidence="1" key="1">
    <citation type="submission" date="2020-03" db="EMBL/GenBank/DDBJ databases">
        <title>The deep terrestrial virosphere.</title>
        <authorList>
            <person name="Holmfeldt K."/>
            <person name="Nilsson E."/>
            <person name="Simone D."/>
            <person name="Lopez-Fernandez M."/>
            <person name="Wu X."/>
            <person name="de Brujin I."/>
            <person name="Lundin D."/>
            <person name="Andersson A."/>
            <person name="Bertilsson S."/>
            <person name="Dopson M."/>
        </authorList>
    </citation>
    <scope>NUCLEOTIDE SEQUENCE</scope>
    <source>
        <strain evidence="1">TM448A01384</strain>
    </source>
</reference>
<protein>
    <submittedName>
        <fullName evidence="1">Uncharacterized protein</fullName>
    </submittedName>
</protein>
<dbReference type="SUPFAM" id="SSF102405">
    <property type="entry name" value="MCP/YpsA-like"/>
    <property type="match status" value="1"/>
</dbReference>
<gene>
    <name evidence="1" type="ORF">TM448A01384_0003</name>
</gene>
<accession>A0A6H1ZQ91</accession>
<name>A0A6H1ZQ91_9ZZZZ</name>
<dbReference type="EMBL" id="MT144139">
    <property type="protein sequence ID" value="QJA49477.1"/>
    <property type="molecule type" value="Genomic_DNA"/>
</dbReference>
<organism evidence="1">
    <name type="scientific">viral metagenome</name>
    <dbReference type="NCBI Taxonomy" id="1070528"/>
    <lineage>
        <taxon>unclassified sequences</taxon>
        <taxon>metagenomes</taxon>
        <taxon>organismal metagenomes</taxon>
    </lineage>
</organism>
<sequence length="112" mass="12688">MADRDAIRACLLPKSLLVDEVVHGGCPQGIDALVNEVAKELGFTVKVFRPKIEGDGRYYLKRNREMAKYSDMLYAFPFSKNGKAIRGGTEHTIRQFEILGKPVIIFNRRAME</sequence>